<dbReference type="AlphaFoldDB" id="Q0W944"/>
<dbReference type="KEGG" id="rci:LRC167"/>
<evidence type="ECO:0000313" key="3">
    <source>
        <dbReference type="EMBL" id="CAJ35173.1"/>
    </source>
</evidence>
<gene>
    <name evidence="3" type="ORF">LRC167</name>
</gene>
<dbReference type="STRING" id="351160.LRC167"/>
<dbReference type="HAMAP" id="MF_01089">
    <property type="entry name" value="UPF0288"/>
    <property type="match status" value="1"/>
</dbReference>
<reference evidence="3 4" key="1">
    <citation type="journal article" date="2006" name="Science">
        <title>Genome of rice cluster I archaea -- the key methane producers in the rice rhizosphere.</title>
        <authorList>
            <person name="Erkel C."/>
            <person name="Kube M."/>
            <person name="Reinhardt R."/>
            <person name="Liesack W."/>
        </authorList>
    </citation>
    <scope>NUCLEOTIDE SEQUENCE [LARGE SCALE GENOMIC DNA]</scope>
    <source>
        <strain evidence="4">DSM 22066 / NBRC 105507 / MRE50</strain>
    </source>
</reference>
<keyword evidence="4" id="KW-1185">Reference proteome</keyword>
<accession>Q0W944</accession>
<dbReference type="Pfam" id="PF26548">
    <property type="entry name" value="DUF8179"/>
    <property type="match status" value="1"/>
</dbReference>
<dbReference type="OrthoDB" id="140355at2157"/>
<name>Q0W944_METAR</name>
<proteinExistence type="inferred from homology"/>
<evidence type="ECO:0000256" key="1">
    <source>
        <dbReference type="HAMAP-Rule" id="MF_01089"/>
    </source>
</evidence>
<feature type="domain" description="Putative peptidyl-prolyl cis-trans isomerase" evidence="2">
    <location>
        <begin position="382"/>
        <end position="509"/>
    </location>
</feature>
<dbReference type="GeneID" id="5143129"/>
<dbReference type="InterPro" id="IPR058492">
    <property type="entry name" value="DUF8179"/>
</dbReference>
<evidence type="ECO:0000313" key="4">
    <source>
        <dbReference type="Proteomes" id="UP000000663"/>
    </source>
</evidence>
<dbReference type="PIRSF" id="PIRSF005852">
    <property type="entry name" value="UCP005852"/>
    <property type="match status" value="1"/>
</dbReference>
<dbReference type="Proteomes" id="UP000000663">
    <property type="component" value="Chromosome"/>
</dbReference>
<dbReference type="EMBL" id="AM114193">
    <property type="protein sequence ID" value="CAJ35173.1"/>
    <property type="molecule type" value="Genomic_DNA"/>
</dbReference>
<protein>
    <recommendedName>
        <fullName evidence="1">UPF0288 protein LRC167</fullName>
    </recommendedName>
</protein>
<dbReference type="eggNOG" id="arCOG04900">
    <property type="taxonomic scope" value="Archaea"/>
</dbReference>
<evidence type="ECO:0000259" key="2">
    <source>
        <dbReference type="Pfam" id="PF26548"/>
    </source>
</evidence>
<dbReference type="InterPro" id="IPR016466">
    <property type="entry name" value="Methan_mark_3"/>
</dbReference>
<comment type="similarity">
    <text evidence="1">Belongs to the UPF0288 family.</text>
</comment>
<dbReference type="RefSeq" id="WP_012037314.1">
    <property type="nucleotide sequence ID" value="NC_009464.1"/>
</dbReference>
<dbReference type="NCBIfam" id="TIGR03268">
    <property type="entry name" value="methan_mark_3"/>
    <property type="match status" value="1"/>
</dbReference>
<organism evidence="3 4">
    <name type="scientific">Methanocella arvoryzae (strain DSM 22066 / NBRC 105507 / MRE50)</name>
    <dbReference type="NCBI Taxonomy" id="351160"/>
    <lineage>
        <taxon>Archaea</taxon>
        <taxon>Methanobacteriati</taxon>
        <taxon>Methanobacteriota</taxon>
        <taxon>Stenosarchaea group</taxon>
        <taxon>Methanomicrobia</taxon>
        <taxon>Methanocellales</taxon>
        <taxon>Methanocellaceae</taxon>
        <taxon>Methanocella</taxon>
    </lineage>
</organism>
<sequence length="511" mass="55299">MSVKYVVDVDGKKVAVREGATVADALAAAGVSHHPGTVIGIISGREEARKEVATEFKILTTRGEIRLELTGGALKQAWLDSYSKFAGTETKWTTGYAIAFGPAPTGVPAGKTETEYRRWDVSFGTGGYDAKNTYLIISKADHTSDYGVRGGGAFGKIISGKKVLASLGQDDSIKSIEPVVKLEKFANKTVTTDTSMPVEEGMEIHTALQVEMMPKAKDGAEHFYAAVKDGTFPVDFAASTFISSDVMLGEVCPYENLGARSEGAVSIRTDGSGKGRIYISRADLTSSIYHSIVGRVINGIELVKIVSPGQRIAVTTVPDRLSVLGMDLKAAEEFLTRRGIRYEKAGHQGEDAVVVDQTPRTTMEIVSSGSVKITAIPRDGLVEIELYDDRAPQSVEYFRRASGLKEQHVGSLNVFFKYEDTLLFKGKTVHVGELIPENKPEEGSIVAAGEIGMTNMAARYAGMVGVRFGDSSKFGPTGEKYTSTNIIGRVLNMEKLRKTKEKETVYFTEVR</sequence>